<evidence type="ECO:0000313" key="1">
    <source>
        <dbReference type="EMBL" id="KAF9644834.1"/>
    </source>
</evidence>
<reference evidence="1" key="1">
    <citation type="submission" date="2019-10" db="EMBL/GenBank/DDBJ databases">
        <authorList>
            <consortium name="DOE Joint Genome Institute"/>
            <person name="Kuo A."/>
            <person name="Miyauchi S."/>
            <person name="Kiss E."/>
            <person name="Drula E."/>
            <person name="Kohler A."/>
            <person name="Sanchez-Garcia M."/>
            <person name="Andreopoulos B."/>
            <person name="Barry K.W."/>
            <person name="Bonito G."/>
            <person name="Buee M."/>
            <person name="Carver A."/>
            <person name="Chen C."/>
            <person name="Cichocki N."/>
            <person name="Clum A."/>
            <person name="Culley D."/>
            <person name="Crous P.W."/>
            <person name="Fauchery L."/>
            <person name="Girlanda M."/>
            <person name="Hayes R."/>
            <person name="Keri Z."/>
            <person name="Labutti K."/>
            <person name="Lipzen A."/>
            <person name="Lombard V."/>
            <person name="Magnuson J."/>
            <person name="Maillard F."/>
            <person name="Morin E."/>
            <person name="Murat C."/>
            <person name="Nolan M."/>
            <person name="Ohm R."/>
            <person name="Pangilinan J."/>
            <person name="Pereira M."/>
            <person name="Perotto S."/>
            <person name="Peter M."/>
            <person name="Riley R."/>
            <person name="Sitrit Y."/>
            <person name="Stielow B."/>
            <person name="Szollosi G."/>
            <person name="Zifcakova L."/>
            <person name="Stursova M."/>
            <person name="Spatafora J.W."/>
            <person name="Tedersoo L."/>
            <person name="Vaario L.-M."/>
            <person name="Yamada A."/>
            <person name="Yan M."/>
            <person name="Wang P."/>
            <person name="Xu J."/>
            <person name="Bruns T."/>
            <person name="Baldrian P."/>
            <person name="Vilgalys R."/>
            <person name="Henrissat B."/>
            <person name="Grigoriev I.V."/>
            <person name="Hibbett D."/>
            <person name="Nagy L.G."/>
            <person name="Martin F.M."/>
        </authorList>
    </citation>
    <scope>NUCLEOTIDE SEQUENCE</scope>
    <source>
        <strain evidence="1">P2</strain>
    </source>
</reference>
<name>A0ACB6Z5N4_THEGA</name>
<gene>
    <name evidence="1" type="ORF">BDM02DRAFT_839606</name>
</gene>
<proteinExistence type="predicted"/>
<accession>A0ACB6Z5N4</accession>
<dbReference type="Proteomes" id="UP000886501">
    <property type="component" value="Unassembled WGS sequence"/>
</dbReference>
<protein>
    <submittedName>
        <fullName evidence="1">Uncharacterized protein</fullName>
    </submittedName>
</protein>
<keyword evidence="2" id="KW-1185">Reference proteome</keyword>
<sequence length="549" mass="58279">MRTSSSRSRSSSSSRDGPPALAPTSHSSSPDRTTALHDDDHRTIAYIAPTILKTNDVQLGPFDPTTQFPGVELVYVPPIRTSKYSPYFMGGSLSGTPDIYERQTDYFDPRGSSSQSSSRSSTSPNIPSVGIPPASSKSASEETVKPGDWSVDYLDPLIHSEPLAIPDGPEISQKEDAFDLMDEPDFMEDFPKKGVPIVRTRSVDSQSGPGFVRYLQGGAESVSVGRDDSEDGEPAMIHKPPSPIQPVSSCDHVSQADNKLLAPPDTVVRGRSSDSRSESRGRSSTRNSSFSDRERSNSRSSKSNGSPIGSISPCGSTIGIGGQSSGRESRSVYHQPGRERGRDRTGRRINGSSSSSSLSPPDVSSPTRGVTTEYLPAHTDSYSSLHDSMSQSIVSSTGSSSSTVGHNSDSTSTITQGSEDGTEKGPLQIQPQLQSTGTIASTPVHSRPSKSSRTGPIVIPSPIPEEEEVQRSRNPTPANSPTEVCKPLLPVPVTTSTPMVPTVDVAANSDGKREATVEDHQHAGLVGRAVEMVNSARGLIGSFWHPGPL</sequence>
<comment type="caution">
    <text evidence="1">The sequence shown here is derived from an EMBL/GenBank/DDBJ whole genome shotgun (WGS) entry which is preliminary data.</text>
</comment>
<dbReference type="EMBL" id="MU118117">
    <property type="protein sequence ID" value="KAF9644834.1"/>
    <property type="molecule type" value="Genomic_DNA"/>
</dbReference>
<organism evidence="1 2">
    <name type="scientific">Thelephora ganbajun</name>
    <name type="common">Ganba fungus</name>
    <dbReference type="NCBI Taxonomy" id="370292"/>
    <lineage>
        <taxon>Eukaryota</taxon>
        <taxon>Fungi</taxon>
        <taxon>Dikarya</taxon>
        <taxon>Basidiomycota</taxon>
        <taxon>Agaricomycotina</taxon>
        <taxon>Agaricomycetes</taxon>
        <taxon>Thelephorales</taxon>
        <taxon>Thelephoraceae</taxon>
        <taxon>Thelephora</taxon>
    </lineage>
</organism>
<evidence type="ECO:0000313" key="2">
    <source>
        <dbReference type="Proteomes" id="UP000886501"/>
    </source>
</evidence>
<reference evidence="1" key="2">
    <citation type="journal article" date="2020" name="Nat. Commun.">
        <title>Large-scale genome sequencing of mycorrhizal fungi provides insights into the early evolution of symbiotic traits.</title>
        <authorList>
            <person name="Miyauchi S."/>
            <person name="Kiss E."/>
            <person name="Kuo A."/>
            <person name="Drula E."/>
            <person name="Kohler A."/>
            <person name="Sanchez-Garcia M."/>
            <person name="Morin E."/>
            <person name="Andreopoulos B."/>
            <person name="Barry K.W."/>
            <person name="Bonito G."/>
            <person name="Buee M."/>
            <person name="Carver A."/>
            <person name="Chen C."/>
            <person name="Cichocki N."/>
            <person name="Clum A."/>
            <person name="Culley D."/>
            <person name="Crous P.W."/>
            <person name="Fauchery L."/>
            <person name="Girlanda M."/>
            <person name="Hayes R.D."/>
            <person name="Keri Z."/>
            <person name="LaButti K."/>
            <person name="Lipzen A."/>
            <person name="Lombard V."/>
            <person name="Magnuson J."/>
            <person name="Maillard F."/>
            <person name="Murat C."/>
            <person name="Nolan M."/>
            <person name="Ohm R.A."/>
            <person name="Pangilinan J."/>
            <person name="Pereira M.F."/>
            <person name="Perotto S."/>
            <person name="Peter M."/>
            <person name="Pfister S."/>
            <person name="Riley R."/>
            <person name="Sitrit Y."/>
            <person name="Stielow J.B."/>
            <person name="Szollosi G."/>
            <person name="Zifcakova L."/>
            <person name="Stursova M."/>
            <person name="Spatafora J.W."/>
            <person name="Tedersoo L."/>
            <person name="Vaario L.M."/>
            <person name="Yamada A."/>
            <person name="Yan M."/>
            <person name="Wang P."/>
            <person name="Xu J."/>
            <person name="Bruns T."/>
            <person name="Baldrian P."/>
            <person name="Vilgalys R."/>
            <person name="Dunand C."/>
            <person name="Henrissat B."/>
            <person name="Grigoriev I.V."/>
            <person name="Hibbett D."/>
            <person name="Nagy L.G."/>
            <person name="Martin F.M."/>
        </authorList>
    </citation>
    <scope>NUCLEOTIDE SEQUENCE</scope>
    <source>
        <strain evidence="1">P2</strain>
    </source>
</reference>